<reference evidence="1 2" key="1">
    <citation type="submission" date="2018-09" db="EMBL/GenBank/DDBJ databases">
        <title>Murine metabolic-syndrome-specific gut microbial biobank.</title>
        <authorList>
            <person name="Liu C."/>
        </authorList>
    </citation>
    <scope>NUCLEOTIDE SEQUENCE [LARGE SCALE GENOMIC DNA]</scope>
    <source>
        <strain evidence="1 2">0.1xD8-82</strain>
    </source>
</reference>
<organism evidence="1 2">
    <name type="scientific">Parablautia intestinalis</name>
    <dbReference type="NCBI Taxonomy" id="2320100"/>
    <lineage>
        <taxon>Bacteria</taxon>
        <taxon>Bacillati</taxon>
        <taxon>Bacillota</taxon>
        <taxon>Clostridia</taxon>
        <taxon>Lachnospirales</taxon>
        <taxon>Lachnospiraceae</taxon>
        <taxon>Parablautia</taxon>
    </lineage>
</organism>
<dbReference type="AlphaFoldDB" id="A0A3A9ANY4"/>
<keyword evidence="2" id="KW-1185">Reference proteome</keyword>
<evidence type="ECO:0000313" key="2">
    <source>
        <dbReference type="Proteomes" id="UP000280696"/>
    </source>
</evidence>
<dbReference type="Proteomes" id="UP000280696">
    <property type="component" value="Unassembled WGS sequence"/>
</dbReference>
<gene>
    <name evidence="1" type="ORF">D7V94_03725</name>
</gene>
<evidence type="ECO:0000313" key="1">
    <source>
        <dbReference type="EMBL" id="RKI93107.1"/>
    </source>
</evidence>
<accession>A0A3A9ANY4</accession>
<name>A0A3A9ANY4_9FIRM</name>
<protein>
    <submittedName>
        <fullName evidence="1">Uncharacterized protein</fullName>
    </submittedName>
</protein>
<comment type="caution">
    <text evidence="1">The sequence shown here is derived from an EMBL/GenBank/DDBJ whole genome shotgun (WGS) entry which is preliminary data.</text>
</comment>
<dbReference type="RefSeq" id="WP_120466937.1">
    <property type="nucleotide sequence ID" value="NZ_RAYQ01000003.1"/>
</dbReference>
<dbReference type="OrthoDB" id="2051805at2"/>
<dbReference type="EMBL" id="RAYQ01000003">
    <property type="protein sequence ID" value="RKI93107.1"/>
    <property type="molecule type" value="Genomic_DNA"/>
</dbReference>
<proteinExistence type="predicted"/>
<sequence>MNVNGIGAAGYPAWQGTRKAQQNAVKRSFAEQVNNVADTPKVYNIFTDEDMLWTGGNGTGLSYYLKYAEDSTEDDPTIIAKGVDENGNEFEKTIHINEINPKSATVVEMRALEAHMGVKKLGGFTSLPMEAGAMGLNDRTDFMDMFQKQIGDMKLLLQKKTAAYYQYSMQAYWDFMNKK</sequence>